<reference evidence="3" key="1">
    <citation type="submission" date="2014-03" db="EMBL/GenBank/DDBJ databases">
        <authorList>
            <person name="Aksoy S."/>
            <person name="Warren W."/>
            <person name="Wilson R.K."/>
        </authorList>
    </citation>
    <scope>NUCLEOTIDE SEQUENCE [LARGE SCALE GENOMIC DNA]</scope>
    <source>
        <strain evidence="3">IAEA</strain>
    </source>
</reference>
<evidence type="ECO:0000313" key="2">
    <source>
        <dbReference type="EnsemblMetazoa" id="GPAI028714-PA"/>
    </source>
</evidence>
<feature type="domain" description="Exosome RNA helicase MTR4-like stalk" evidence="1">
    <location>
        <begin position="40"/>
        <end position="85"/>
    </location>
</feature>
<reference evidence="2" key="2">
    <citation type="submission" date="2020-05" db="UniProtKB">
        <authorList>
            <consortium name="EnsemblMetazoa"/>
        </authorList>
    </citation>
    <scope>IDENTIFICATION</scope>
    <source>
        <strain evidence="2">IAEA</strain>
    </source>
</reference>
<organism evidence="2 3">
    <name type="scientific">Glossina pallidipes</name>
    <name type="common">Tsetse fly</name>
    <dbReference type="NCBI Taxonomy" id="7398"/>
    <lineage>
        <taxon>Eukaryota</taxon>
        <taxon>Metazoa</taxon>
        <taxon>Ecdysozoa</taxon>
        <taxon>Arthropoda</taxon>
        <taxon>Hexapoda</taxon>
        <taxon>Insecta</taxon>
        <taxon>Pterygota</taxon>
        <taxon>Neoptera</taxon>
        <taxon>Endopterygota</taxon>
        <taxon>Diptera</taxon>
        <taxon>Brachycera</taxon>
        <taxon>Muscomorpha</taxon>
        <taxon>Hippoboscoidea</taxon>
        <taxon>Glossinidae</taxon>
        <taxon>Glossina</taxon>
    </lineage>
</organism>
<dbReference type="EnsemblMetazoa" id="GPAI028714-RA">
    <property type="protein sequence ID" value="GPAI028714-PA"/>
    <property type="gene ID" value="GPAI028714"/>
</dbReference>
<dbReference type="VEuPathDB" id="VectorBase:GPAI028714"/>
<dbReference type="InterPro" id="IPR027417">
    <property type="entry name" value="P-loop_NTPase"/>
</dbReference>
<dbReference type="Pfam" id="PF21408">
    <property type="entry name" value="MTR4-like_stalk"/>
    <property type="match status" value="1"/>
</dbReference>
<dbReference type="InterPro" id="IPR048392">
    <property type="entry name" value="MTR4-like_stalk"/>
</dbReference>
<dbReference type="AlphaFoldDB" id="A0A1A9ZY80"/>
<dbReference type="Proteomes" id="UP000092445">
    <property type="component" value="Unassembled WGS sequence"/>
</dbReference>
<proteinExistence type="predicted"/>
<evidence type="ECO:0000259" key="1">
    <source>
        <dbReference type="Pfam" id="PF21408"/>
    </source>
</evidence>
<keyword evidence="3" id="KW-1185">Reference proteome</keyword>
<dbReference type="STRING" id="7398.A0A1A9ZY80"/>
<dbReference type="SUPFAM" id="SSF52540">
    <property type="entry name" value="P-loop containing nucleoside triphosphate hydrolases"/>
    <property type="match status" value="1"/>
</dbReference>
<accession>A0A1A9ZY80</accession>
<name>A0A1A9ZY80_GLOPL</name>
<evidence type="ECO:0000313" key="3">
    <source>
        <dbReference type="Proteomes" id="UP000092445"/>
    </source>
</evidence>
<dbReference type="Gene3D" id="1.20.1500.20">
    <property type="match status" value="1"/>
</dbReference>
<protein>
    <submittedName>
        <fullName evidence="2">rRNA_proc-arch domain-containing protein</fullName>
    </submittedName>
</protein>
<sequence>MTVLYTAPRKIDGKDFRWISSGECIQMSGRAGRRGLHNKELYKHVQEKQQELGKFRINEEHSVVSYHHIRTQLNSLGKEFRKWITKPEHLVPYLFRYCSRENHYSYHTMEDAHSPAK</sequence>